<sequence>MGYKSLRQCVDDLEQHGRLRRIDAPVSAYLEAAAIHRRVYAAGGPALLFSNVPGCRFPMASNLFGTLERSRFMFRDAYERVQRLIGLKVDPSGALRSPFAAAKASYSALHMLPRMVRTGPVMANETTVSQLPQLVSWPRDGGAFVTLPQVYTEDPAAPGVKRSNLGMYRIQLSGNEYEQDKQIGLHYQLHRSIGVHQAAAMRMGNPFRVNVFVGGTPAMNLAAVMPLPEGMSELTFAGALGGGRIRMVHRSDGLPVHADTDFALCGTVIDGRMLPEGPFGDHLGYYSLRHPFPVLKVEHVFHRADAIWPFTVVGRPPQEDTAFGQLIHDLTGPVIPTVLPGVHGVHAVDAAGVHPLLLAIGSERYMPFMKEHRPQELLTQACAILGQGQLSLAKFLMIINRADAPNLNLHHIADFFAHVLQRADWTRDLHFHTQTTIDTLDYSGDGLNAGSKVVIAAAGPPKFDLATSVDGHVDLPEGFSDPQVVLPGVVAVRGPQLPAPTFDYDASRRDPAAGAGVEQQGLSESAARAAADVQRLCDAIPVGSPLRKFRLIVVCDDPGFVASASGESSIDNFLWAAFTRANPAADLYGVDAFTRQKHWGCHGPLVIDARIKPHHAPVLEEDPEVTKKIEAMAANGGPLSGLF</sequence>
<dbReference type="Pfam" id="PF20695">
    <property type="entry name" value="UbiD_N"/>
    <property type="match status" value="1"/>
</dbReference>
<dbReference type="PANTHER" id="PTHR30108">
    <property type="entry name" value="3-OCTAPRENYL-4-HYDROXYBENZOATE CARBOXY-LYASE-RELATED"/>
    <property type="match status" value="1"/>
</dbReference>
<dbReference type="AlphaFoldDB" id="A0A5C5V3Y5"/>
<dbReference type="Pfam" id="PF20696">
    <property type="entry name" value="UbiD_C"/>
    <property type="match status" value="1"/>
</dbReference>
<evidence type="ECO:0000259" key="3">
    <source>
        <dbReference type="Pfam" id="PF20696"/>
    </source>
</evidence>
<evidence type="ECO:0000259" key="1">
    <source>
        <dbReference type="Pfam" id="PF01977"/>
    </source>
</evidence>
<organism evidence="4 5">
    <name type="scientific">Posidoniimonas corsicana</name>
    <dbReference type="NCBI Taxonomy" id="1938618"/>
    <lineage>
        <taxon>Bacteria</taxon>
        <taxon>Pseudomonadati</taxon>
        <taxon>Planctomycetota</taxon>
        <taxon>Planctomycetia</taxon>
        <taxon>Pirellulales</taxon>
        <taxon>Lacipirellulaceae</taxon>
        <taxon>Posidoniimonas</taxon>
    </lineage>
</organism>
<gene>
    <name evidence="4" type="ORF">KOR34_42300</name>
</gene>
<dbReference type="InterPro" id="IPR049381">
    <property type="entry name" value="UbiD-like_C"/>
</dbReference>
<comment type="caution">
    <text evidence="4">The sequence shown here is derived from an EMBL/GenBank/DDBJ whole genome shotgun (WGS) entry which is preliminary data.</text>
</comment>
<dbReference type="Pfam" id="PF01977">
    <property type="entry name" value="UbiD"/>
    <property type="match status" value="1"/>
</dbReference>
<evidence type="ECO:0000313" key="5">
    <source>
        <dbReference type="Proteomes" id="UP000316714"/>
    </source>
</evidence>
<feature type="domain" description="3-octaprenyl-4-hydroxybenzoate carboxy-lyase-like C-terminal" evidence="3">
    <location>
        <begin position="323"/>
        <end position="457"/>
    </location>
</feature>
<dbReference type="PANTHER" id="PTHR30108:SF7">
    <property type="entry name" value="3-POLYPRENYL-4-HYDROXYBENZOATE DECARBOXYLASE"/>
    <property type="match status" value="1"/>
</dbReference>
<dbReference type="InterPro" id="IPR002830">
    <property type="entry name" value="UbiD"/>
</dbReference>
<dbReference type="GO" id="GO:0018799">
    <property type="term" value="F:4-hydroxybenzoate decarboxylase activity"/>
    <property type="evidence" value="ECO:0007669"/>
    <property type="project" value="UniProtKB-EC"/>
</dbReference>
<dbReference type="Proteomes" id="UP000316714">
    <property type="component" value="Unassembled WGS sequence"/>
</dbReference>
<keyword evidence="4" id="KW-0456">Lyase</keyword>
<dbReference type="InterPro" id="IPR048304">
    <property type="entry name" value="UbiD_Rift_dom"/>
</dbReference>
<dbReference type="InterPro" id="IPR049383">
    <property type="entry name" value="UbiD-like_N"/>
</dbReference>
<dbReference type="SUPFAM" id="SSF143968">
    <property type="entry name" value="UbiD C-terminal domain-like"/>
    <property type="match status" value="2"/>
</dbReference>
<reference evidence="4 5" key="1">
    <citation type="submission" date="2019-02" db="EMBL/GenBank/DDBJ databases">
        <title>Deep-cultivation of Planctomycetes and their phenomic and genomic characterization uncovers novel biology.</title>
        <authorList>
            <person name="Wiegand S."/>
            <person name="Jogler M."/>
            <person name="Boedeker C."/>
            <person name="Pinto D."/>
            <person name="Vollmers J."/>
            <person name="Rivas-Marin E."/>
            <person name="Kohn T."/>
            <person name="Peeters S.H."/>
            <person name="Heuer A."/>
            <person name="Rast P."/>
            <person name="Oberbeckmann S."/>
            <person name="Bunk B."/>
            <person name="Jeske O."/>
            <person name="Meyerdierks A."/>
            <person name="Storesund J.E."/>
            <person name="Kallscheuer N."/>
            <person name="Luecker S."/>
            <person name="Lage O.M."/>
            <person name="Pohl T."/>
            <person name="Merkel B.J."/>
            <person name="Hornburger P."/>
            <person name="Mueller R.-W."/>
            <person name="Bruemmer F."/>
            <person name="Labrenz M."/>
            <person name="Spormann A.M."/>
            <person name="Op Den Camp H."/>
            <person name="Overmann J."/>
            <person name="Amann R."/>
            <person name="Jetten M.S.M."/>
            <person name="Mascher T."/>
            <person name="Medema M.H."/>
            <person name="Devos D.P."/>
            <person name="Kaster A.-K."/>
            <person name="Ovreas L."/>
            <person name="Rohde M."/>
            <person name="Galperin M.Y."/>
            <person name="Jogler C."/>
        </authorList>
    </citation>
    <scope>NUCLEOTIDE SEQUENCE [LARGE SCALE GENOMIC DNA]</scope>
    <source>
        <strain evidence="4 5">KOR34</strain>
    </source>
</reference>
<dbReference type="EC" id="4.1.1.61" evidence="4"/>
<evidence type="ECO:0000259" key="2">
    <source>
        <dbReference type="Pfam" id="PF20695"/>
    </source>
</evidence>
<evidence type="ECO:0000313" key="4">
    <source>
        <dbReference type="EMBL" id="TWT32467.1"/>
    </source>
</evidence>
<dbReference type="EMBL" id="SIHJ01000003">
    <property type="protein sequence ID" value="TWT32467.1"/>
    <property type="molecule type" value="Genomic_DNA"/>
</dbReference>
<dbReference type="Gene3D" id="3.40.1670.10">
    <property type="entry name" value="UbiD C-terminal domain-like"/>
    <property type="match status" value="1"/>
</dbReference>
<accession>A0A5C5V3Y5</accession>
<keyword evidence="5" id="KW-1185">Reference proteome</keyword>
<protein>
    <submittedName>
        <fullName evidence="4">4-hydroxybenzoate decarboxylase subunit C</fullName>
        <ecNumber evidence="4">4.1.1.61</ecNumber>
    </submittedName>
</protein>
<feature type="domain" description="3-octaprenyl-4-hydroxybenzoate carboxy-lyase-like N-terminal" evidence="2">
    <location>
        <begin position="10"/>
        <end position="85"/>
    </location>
</feature>
<proteinExistence type="predicted"/>
<dbReference type="SUPFAM" id="SSF50475">
    <property type="entry name" value="FMN-binding split barrel"/>
    <property type="match status" value="1"/>
</dbReference>
<dbReference type="GO" id="GO:0005737">
    <property type="term" value="C:cytoplasm"/>
    <property type="evidence" value="ECO:0007669"/>
    <property type="project" value="TreeGrafter"/>
</dbReference>
<feature type="domain" description="3-octaprenyl-4-hydroxybenzoate carboxy-lyase-like Rift-related" evidence="1">
    <location>
        <begin position="120"/>
        <end position="316"/>
    </location>
</feature>
<dbReference type="OrthoDB" id="9809841at2"/>
<dbReference type="RefSeq" id="WP_146567858.1">
    <property type="nucleotide sequence ID" value="NZ_SIHJ01000003.1"/>
</dbReference>
<name>A0A5C5V3Y5_9BACT</name>